<proteinExistence type="predicted"/>
<dbReference type="PANTHER" id="PTHR11138">
    <property type="entry name" value="METHIONYL-TRNA FORMYLTRANSFERASE"/>
    <property type="match status" value="1"/>
</dbReference>
<sequence length="491" mass="54996">MIRVHYFCTFRPGVYFRFLLMRISPAICAARSTINLIYFGSDAYSLAHLRSLQESAVCGDFPALYVKHVVTANDRTPVAHYCKEVHYTYSTWPRHNASSANDLVVRIQDMISSCKPVNLLGLVISFGRRLPPKLISAFPNGCINVHPSLLPRWRGPCPLFHTLLAGDRVTGITVIRLSSEEHVLDSGPVLYQRSLRLLPEPLTTWQLTQHLIPHSIEAMYEVLRNPQSISLDYAPPTQTEIANRTGLTNCHASHLTPEMSYIDWEQQSAGDIVRLWHAFEGTAISLRTQMSISRTIGREDSCAQLYLSGHAPLVVPSVVDQPVTDPQTKVDSQLHEAAYLLAAMPESFPHGGLVYLRSQWNPSHHLLPFAFVSCKPESELSPQPESQRSWLAISSVKVRWPGSSRPDLRLLTALDLFNGYLKELPSLRLSSPHRVPQGCHLFNGFSSSTNPFWPPPKPWTVLTEPVLLPGSIVHKSCVPSHIVDCRRCSDV</sequence>
<dbReference type="AlphaFoldDB" id="A0A5J4N970"/>
<evidence type="ECO:0000259" key="1">
    <source>
        <dbReference type="Pfam" id="PF00551"/>
    </source>
</evidence>
<dbReference type="InterPro" id="IPR036477">
    <property type="entry name" value="Formyl_transf_N_sf"/>
</dbReference>
<accession>A0A5J4N970</accession>
<organism evidence="2 3">
    <name type="scientific">Paragonimus westermani</name>
    <dbReference type="NCBI Taxonomy" id="34504"/>
    <lineage>
        <taxon>Eukaryota</taxon>
        <taxon>Metazoa</taxon>
        <taxon>Spiralia</taxon>
        <taxon>Lophotrochozoa</taxon>
        <taxon>Platyhelminthes</taxon>
        <taxon>Trematoda</taxon>
        <taxon>Digenea</taxon>
        <taxon>Plagiorchiida</taxon>
        <taxon>Troglotremata</taxon>
        <taxon>Troglotrematidae</taxon>
        <taxon>Paragonimus</taxon>
    </lineage>
</organism>
<dbReference type="GO" id="GO:0005739">
    <property type="term" value="C:mitochondrion"/>
    <property type="evidence" value="ECO:0007669"/>
    <property type="project" value="TreeGrafter"/>
</dbReference>
<comment type="caution">
    <text evidence="2">The sequence shown here is derived from an EMBL/GenBank/DDBJ whole genome shotgun (WGS) entry which is preliminary data.</text>
</comment>
<feature type="domain" description="Formyl transferase N-terminal" evidence="1">
    <location>
        <begin position="108"/>
        <end position="221"/>
    </location>
</feature>
<reference evidence="2 3" key="1">
    <citation type="journal article" date="2019" name="Gigascience">
        <title>Whole-genome sequence of the oriental lung fluke Paragonimus westermani.</title>
        <authorList>
            <person name="Oey H."/>
            <person name="Zakrzewski M."/>
            <person name="Narain K."/>
            <person name="Devi K.R."/>
            <person name="Agatsuma T."/>
            <person name="Nawaratna S."/>
            <person name="Gobert G.N."/>
            <person name="Jones M.K."/>
            <person name="Ragan M.A."/>
            <person name="McManus D.P."/>
            <person name="Krause L."/>
        </authorList>
    </citation>
    <scope>NUCLEOTIDE SEQUENCE [LARGE SCALE GENOMIC DNA]</scope>
    <source>
        <strain evidence="2 3">IND2009</strain>
    </source>
</reference>
<name>A0A5J4N970_9TREM</name>
<evidence type="ECO:0000313" key="2">
    <source>
        <dbReference type="EMBL" id="KAA3671868.1"/>
    </source>
</evidence>
<dbReference type="InterPro" id="IPR002376">
    <property type="entry name" value="Formyl_transf_N"/>
</dbReference>
<dbReference type="Pfam" id="PF00551">
    <property type="entry name" value="Formyl_trans_N"/>
    <property type="match status" value="1"/>
</dbReference>
<dbReference type="PANTHER" id="PTHR11138:SF5">
    <property type="entry name" value="METHIONYL-TRNA FORMYLTRANSFERASE, MITOCHONDRIAL"/>
    <property type="match status" value="1"/>
</dbReference>
<dbReference type="Proteomes" id="UP000324629">
    <property type="component" value="Unassembled WGS sequence"/>
</dbReference>
<keyword evidence="3" id="KW-1185">Reference proteome</keyword>
<keyword evidence="2" id="KW-0808">Transferase</keyword>
<dbReference type="Gene3D" id="3.40.50.12230">
    <property type="match status" value="1"/>
</dbReference>
<gene>
    <name evidence="2" type="ORF">DEA37_0008498</name>
</gene>
<dbReference type="SUPFAM" id="SSF53328">
    <property type="entry name" value="Formyltransferase"/>
    <property type="match status" value="1"/>
</dbReference>
<dbReference type="EMBL" id="QNGE01005682">
    <property type="protein sequence ID" value="KAA3671868.1"/>
    <property type="molecule type" value="Genomic_DNA"/>
</dbReference>
<dbReference type="GO" id="GO:0004479">
    <property type="term" value="F:methionyl-tRNA formyltransferase activity"/>
    <property type="evidence" value="ECO:0007669"/>
    <property type="project" value="TreeGrafter"/>
</dbReference>
<protein>
    <submittedName>
        <fullName evidence="2">Methionyl-tRNA formyltransferase</fullName>
    </submittedName>
</protein>
<evidence type="ECO:0000313" key="3">
    <source>
        <dbReference type="Proteomes" id="UP000324629"/>
    </source>
</evidence>